<dbReference type="Proteomes" id="UP001320420">
    <property type="component" value="Unassembled WGS sequence"/>
</dbReference>
<dbReference type="InterPro" id="IPR052635">
    <property type="entry name" value="Sec_Metab_Biosynth_Reg"/>
</dbReference>
<dbReference type="InterPro" id="IPR002110">
    <property type="entry name" value="Ankyrin_rpt"/>
</dbReference>
<dbReference type="EMBL" id="JAKJXP020000016">
    <property type="protein sequence ID" value="KAK7754996.1"/>
    <property type="molecule type" value="Genomic_DNA"/>
</dbReference>
<dbReference type="Pfam" id="PF13637">
    <property type="entry name" value="Ank_4"/>
    <property type="match status" value="1"/>
</dbReference>
<accession>A0AAN9UWU3</accession>
<feature type="compositionally biased region" description="Basic residues" evidence="3">
    <location>
        <begin position="302"/>
        <end position="319"/>
    </location>
</feature>
<feature type="region of interest" description="Disordered" evidence="3">
    <location>
        <begin position="284"/>
        <end position="345"/>
    </location>
</feature>
<dbReference type="Gene3D" id="1.25.40.20">
    <property type="entry name" value="Ankyrin repeat-containing domain"/>
    <property type="match status" value="1"/>
</dbReference>
<comment type="caution">
    <text evidence="4">The sequence shown here is derived from an EMBL/GenBank/DDBJ whole genome shotgun (WGS) entry which is preliminary data.</text>
</comment>
<organism evidence="4 5">
    <name type="scientific">Diatrype stigma</name>
    <dbReference type="NCBI Taxonomy" id="117547"/>
    <lineage>
        <taxon>Eukaryota</taxon>
        <taxon>Fungi</taxon>
        <taxon>Dikarya</taxon>
        <taxon>Ascomycota</taxon>
        <taxon>Pezizomycotina</taxon>
        <taxon>Sordariomycetes</taxon>
        <taxon>Xylariomycetidae</taxon>
        <taxon>Xylariales</taxon>
        <taxon>Diatrypaceae</taxon>
        <taxon>Diatrype</taxon>
    </lineage>
</organism>
<evidence type="ECO:0000256" key="3">
    <source>
        <dbReference type="SAM" id="MobiDB-lite"/>
    </source>
</evidence>
<proteinExistence type="predicted"/>
<feature type="region of interest" description="Disordered" evidence="3">
    <location>
        <begin position="160"/>
        <end position="270"/>
    </location>
</feature>
<feature type="region of interest" description="Disordered" evidence="3">
    <location>
        <begin position="1"/>
        <end position="23"/>
    </location>
</feature>
<evidence type="ECO:0000256" key="1">
    <source>
        <dbReference type="PROSITE-ProRule" id="PRU00023"/>
    </source>
</evidence>
<feature type="compositionally biased region" description="Low complexity" evidence="3">
    <location>
        <begin position="332"/>
        <end position="345"/>
    </location>
</feature>
<dbReference type="SUPFAM" id="SSF48403">
    <property type="entry name" value="Ankyrin repeat"/>
    <property type="match status" value="1"/>
</dbReference>
<protein>
    <submittedName>
        <fullName evidence="4">Uncharacterized protein</fullName>
    </submittedName>
</protein>
<feature type="compositionally biased region" description="Low complexity" evidence="3">
    <location>
        <begin position="219"/>
        <end position="234"/>
    </location>
</feature>
<evidence type="ECO:0000313" key="5">
    <source>
        <dbReference type="Proteomes" id="UP001320420"/>
    </source>
</evidence>
<dbReference type="PANTHER" id="PTHR39607">
    <property type="entry name" value="XANTHOCILLIN BIOSYNTHESIS CLUSTER TRANSCRIPTION FACTOR XANC-RELATED"/>
    <property type="match status" value="1"/>
</dbReference>
<reference evidence="4 5" key="1">
    <citation type="submission" date="2024-02" db="EMBL/GenBank/DDBJ databases">
        <title>De novo assembly and annotation of 12 fungi associated with fruit tree decline syndrome in Ontario, Canada.</title>
        <authorList>
            <person name="Sulman M."/>
            <person name="Ellouze W."/>
            <person name="Ilyukhin E."/>
        </authorList>
    </citation>
    <scope>NUCLEOTIDE SEQUENCE [LARGE SCALE GENOMIC DNA]</scope>
    <source>
        <strain evidence="4 5">M11/M66-122</strain>
    </source>
</reference>
<dbReference type="CDD" id="cd14688">
    <property type="entry name" value="bZIP_YAP"/>
    <property type="match status" value="1"/>
</dbReference>
<keyword evidence="5" id="KW-1185">Reference proteome</keyword>
<sequence length="450" mass="48829">MATATHSPRGTSPRCGRPLTTSYVDLMRPDEDWRNLPDAAERRKIQNRLAQRAYRRNMRDRTKEVERLKRQLQQLQGALGQNGSTTPPPEQDSPNGGSHFQAGAVTPPSSSHRMAEYVHQPWPHSSGPEHVNGLGLTTDGETPLSFDTSSFFPQLQSSGEMLTGMATPPPSTGGRRSRAVTNASVTSNGLPSNHHLRSSSTGPSSLMMAPSTCSSPIPHHQQQQQQQQQHQWHQQSDRRDSLQVGGGPMSTSPSPMMPRESFSLCSSPEEVSFLQSKPAYATASMDEGMGSTGPVYPPPPDHHHHHQHHQQHHHSHVHSRAATGWSTPTVDSSNAHNHSHNLSPHLSTLNELPEVAKPLPETTAPLLHFAIAGGHIDTLRLLLGRADINLNGRDSTGYTPLQRAVAHGRTDMAAMLLERGAVVDGVEDWLRQESAAAAVASVNVGKAAAL</sequence>
<feature type="coiled-coil region" evidence="2">
    <location>
        <begin position="51"/>
        <end position="78"/>
    </location>
</feature>
<keyword evidence="2" id="KW-0175">Coiled coil</keyword>
<dbReference type="PROSITE" id="PS50088">
    <property type="entry name" value="ANK_REPEAT"/>
    <property type="match status" value="1"/>
</dbReference>
<feature type="compositionally biased region" description="Polar residues" evidence="3">
    <location>
        <begin position="1"/>
        <end position="10"/>
    </location>
</feature>
<dbReference type="PROSITE" id="PS50297">
    <property type="entry name" value="ANK_REP_REGION"/>
    <property type="match status" value="1"/>
</dbReference>
<evidence type="ECO:0000256" key="2">
    <source>
        <dbReference type="SAM" id="Coils"/>
    </source>
</evidence>
<feature type="compositionally biased region" description="Low complexity" evidence="3">
    <location>
        <begin position="249"/>
        <end position="258"/>
    </location>
</feature>
<evidence type="ECO:0000313" key="4">
    <source>
        <dbReference type="EMBL" id="KAK7754996.1"/>
    </source>
</evidence>
<feature type="repeat" description="ANK" evidence="1">
    <location>
        <begin position="396"/>
        <end position="428"/>
    </location>
</feature>
<feature type="region of interest" description="Disordered" evidence="3">
    <location>
        <begin position="79"/>
        <end position="141"/>
    </location>
</feature>
<feature type="compositionally biased region" description="Polar residues" evidence="3">
    <location>
        <begin position="179"/>
        <end position="191"/>
    </location>
</feature>
<dbReference type="InterPro" id="IPR036770">
    <property type="entry name" value="Ankyrin_rpt-contain_sf"/>
</dbReference>
<keyword evidence="1" id="KW-0040">ANK repeat</keyword>
<gene>
    <name evidence="4" type="ORF">SLS62_003080</name>
</gene>
<dbReference type="PANTHER" id="PTHR39607:SF3">
    <property type="entry name" value="BZIP DOMAIN-CONTAINING PROTEIN"/>
    <property type="match status" value="1"/>
</dbReference>
<dbReference type="AlphaFoldDB" id="A0AAN9UWU3"/>
<dbReference type="SMART" id="SM00248">
    <property type="entry name" value="ANK"/>
    <property type="match status" value="2"/>
</dbReference>
<name>A0AAN9UWU3_9PEZI</name>